<evidence type="ECO:0000256" key="9">
    <source>
        <dbReference type="SAM" id="MobiDB-lite"/>
    </source>
</evidence>
<dbReference type="Gene3D" id="1.20.5.3310">
    <property type="match status" value="1"/>
</dbReference>
<evidence type="ECO:0000256" key="6">
    <source>
        <dbReference type="ARBA" id="ARBA00022989"/>
    </source>
</evidence>
<evidence type="ECO:0000256" key="3">
    <source>
        <dbReference type="ARBA" id="ARBA00022475"/>
    </source>
</evidence>
<dbReference type="OrthoDB" id="9816005at2"/>
<dbReference type="Pfam" id="PF02416">
    <property type="entry name" value="TatA_B_E"/>
    <property type="match status" value="1"/>
</dbReference>
<keyword evidence="2" id="KW-0813">Transport</keyword>
<keyword evidence="3" id="KW-1003">Cell membrane</keyword>
<accession>A0A0D0JJJ4</accession>
<keyword evidence="5" id="KW-0653">Protein transport</keyword>
<keyword evidence="4" id="KW-0812">Transmembrane</keyword>
<protein>
    <submittedName>
        <fullName evidence="10">Preprotein translocase subunit TatA</fullName>
    </submittedName>
</protein>
<keyword evidence="7" id="KW-0811">Translocation</keyword>
<evidence type="ECO:0000256" key="8">
    <source>
        <dbReference type="ARBA" id="ARBA00023136"/>
    </source>
</evidence>
<evidence type="ECO:0000256" key="1">
    <source>
        <dbReference type="ARBA" id="ARBA00004167"/>
    </source>
</evidence>
<sequence>MFEIGFTELLLVSVVALLVLGPERLPVAARTLGRGLGQAKRAMGMLRDQVERELDAQAVSKELDAAPLRQLEQELRRGINLQEPQPAVGKSEGSA</sequence>
<dbReference type="PRINTS" id="PR01506">
    <property type="entry name" value="TATBPROTEIN"/>
</dbReference>
<name>A0A0D0JJJ4_9PSED</name>
<evidence type="ECO:0000256" key="7">
    <source>
        <dbReference type="ARBA" id="ARBA00023010"/>
    </source>
</evidence>
<evidence type="ECO:0000256" key="5">
    <source>
        <dbReference type="ARBA" id="ARBA00022927"/>
    </source>
</evidence>
<comment type="caution">
    <text evidence="10">The sequence shown here is derived from an EMBL/GenBank/DDBJ whole genome shotgun (WGS) entry which is preliminary data.</text>
</comment>
<comment type="subcellular location">
    <subcellularLocation>
        <location evidence="1">Membrane</location>
        <topology evidence="1">Single-pass membrane protein</topology>
    </subcellularLocation>
</comment>
<dbReference type="Proteomes" id="UP000032068">
    <property type="component" value="Unassembled WGS sequence"/>
</dbReference>
<gene>
    <name evidence="10" type="ORF">RU08_01290</name>
</gene>
<dbReference type="GO" id="GO:0016020">
    <property type="term" value="C:membrane"/>
    <property type="evidence" value="ECO:0007669"/>
    <property type="project" value="UniProtKB-SubCell"/>
</dbReference>
<evidence type="ECO:0000256" key="4">
    <source>
        <dbReference type="ARBA" id="ARBA00022692"/>
    </source>
</evidence>
<evidence type="ECO:0000256" key="2">
    <source>
        <dbReference type="ARBA" id="ARBA00022448"/>
    </source>
</evidence>
<dbReference type="InterPro" id="IPR018448">
    <property type="entry name" value="TatB"/>
</dbReference>
<dbReference type="PANTHER" id="PTHR33162">
    <property type="entry name" value="SEC-INDEPENDENT PROTEIN TRANSLOCASE PROTEIN TATA, CHLOROPLASTIC"/>
    <property type="match status" value="1"/>
</dbReference>
<proteinExistence type="predicted"/>
<dbReference type="PANTHER" id="PTHR33162:SF1">
    <property type="entry name" value="SEC-INDEPENDENT PROTEIN TRANSLOCASE PROTEIN TATA, CHLOROPLASTIC"/>
    <property type="match status" value="1"/>
</dbReference>
<dbReference type="InterPro" id="IPR003369">
    <property type="entry name" value="TatA/B/E"/>
</dbReference>
<dbReference type="GO" id="GO:0043953">
    <property type="term" value="P:protein transport by the Tat complex"/>
    <property type="evidence" value="ECO:0007669"/>
    <property type="project" value="InterPro"/>
</dbReference>
<evidence type="ECO:0000313" key="10">
    <source>
        <dbReference type="EMBL" id="KIQ06373.1"/>
    </source>
</evidence>
<keyword evidence="6" id="KW-1133">Transmembrane helix</keyword>
<reference evidence="10 11" key="1">
    <citation type="submission" date="2014-12" db="EMBL/GenBank/DDBJ databases">
        <title>16Stimator: statistical estimation of ribosomal gene copy numbers from draft genome assemblies.</title>
        <authorList>
            <person name="Perisin M.A."/>
            <person name="Vetter M."/>
            <person name="Gilbert J.A."/>
            <person name="Bergelson J."/>
        </authorList>
    </citation>
    <scope>NUCLEOTIDE SEQUENCE [LARGE SCALE GENOMIC DNA]</scope>
    <source>
        <strain evidence="10 11">MEJ086</strain>
    </source>
</reference>
<feature type="region of interest" description="Disordered" evidence="9">
    <location>
        <begin position="76"/>
        <end position="95"/>
    </location>
</feature>
<evidence type="ECO:0000313" key="11">
    <source>
        <dbReference type="Proteomes" id="UP000032068"/>
    </source>
</evidence>
<dbReference type="AlphaFoldDB" id="A0A0D0JJJ4"/>
<dbReference type="NCBIfam" id="TIGR01410">
    <property type="entry name" value="tatB"/>
    <property type="match status" value="1"/>
</dbReference>
<dbReference type="RefSeq" id="WP_042551978.1">
    <property type="nucleotide sequence ID" value="NZ_JXQW01000002.1"/>
</dbReference>
<dbReference type="GO" id="GO:0008320">
    <property type="term" value="F:protein transmembrane transporter activity"/>
    <property type="evidence" value="ECO:0007669"/>
    <property type="project" value="InterPro"/>
</dbReference>
<keyword evidence="8" id="KW-0472">Membrane</keyword>
<dbReference type="EMBL" id="JXQW01000002">
    <property type="protein sequence ID" value="KIQ06373.1"/>
    <property type="molecule type" value="Genomic_DNA"/>
</dbReference>
<organism evidence="10 11">
    <name type="scientific">Pseudomonas fulva</name>
    <dbReference type="NCBI Taxonomy" id="47880"/>
    <lineage>
        <taxon>Bacteria</taxon>
        <taxon>Pseudomonadati</taxon>
        <taxon>Pseudomonadota</taxon>
        <taxon>Gammaproteobacteria</taxon>
        <taxon>Pseudomonadales</taxon>
        <taxon>Pseudomonadaceae</taxon>
        <taxon>Pseudomonas</taxon>
    </lineage>
</organism>